<feature type="region of interest" description="Disordered" evidence="5">
    <location>
        <begin position="1"/>
        <end position="109"/>
    </location>
</feature>
<dbReference type="InterPro" id="IPR019787">
    <property type="entry name" value="Znf_PHD-finger"/>
</dbReference>
<keyword evidence="8" id="KW-1185">Reference proteome</keyword>
<dbReference type="OrthoDB" id="79252at2759"/>
<reference evidence="7 8" key="1">
    <citation type="journal article" date="2019" name="Nat. Ecol. Evol.">
        <title>Megaphylogeny resolves global patterns of mushroom evolution.</title>
        <authorList>
            <person name="Varga T."/>
            <person name="Krizsan K."/>
            <person name="Foldi C."/>
            <person name="Dima B."/>
            <person name="Sanchez-Garcia M."/>
            <person name="Sanchez-Ramirez S."/>
            <person name="Szollosi G.J."/>
            <person name="Szarkandi J.G."/>
            <person name="Papp V."/>
            <person name="Albert L."/>
            <person name="Andreopoulos W."/>
            <person name="Angelini C."/>
            <person name="Antonin V."/>
            <person name="Barry K.W."/>
            <person name="Bougher N.L."/>
            <person name="Buchanan P."/>
            <person name="Buyck B."/>
            <person name="Bense V."/>
            <person name="Catcheside P."/>
            <person name="Chovatia M."/>
            <person name="Cooper J."/>
            <person name="Damon W."/>
            <person name="Desjardin D."/>
            <person name="Finy P."/>
            <person name="Geml J."/>
            <person name="Haridas S."/>
            <person name="Hughes K."/>
            <person name="Justo A."/>
            <person name="Karasinski D."/>
            <person name="Kautmanova I."/>
            <person name="Kiss B."/>
            <person name="Kocsube S."/>
            <person name="Kotiranta H."/>
            <person name="LaButti K.M."/>
            <person name="Lechner B.E."/>
            <person name="Liimatainen K."/>
            <person name="Lipzen A."/>
            <person name="Lukacs Z."/>
            <person name="Mihaltcheva S."/>
            <person name="Morgado L.N."/>
            <person name="Niskanen T."/>
            <person name="Noordeloos M.E."/>
            <person name="Ohm R.A."/>
            <person name="Ortiz-Santana B."/>
            <person name="Ovrebo C."/>
            <person name="Racz N."/>
            <person name="Riley R."/>
            <person name="Savchenko A."/>
            <person name="Shiryaev A."/>
            <person name="Soop K."/>
            <person name="Spirin V."/>
            <person name="Szebenyi C."/>
            <person name="Tomsovsky M."/>
            <person name="Tulloss R.E."/>
            <person name="Uehling J."/>
            <person name="Grigoriev I.V."/>
            <person name="Vagvolgyi C."/>
            <person name="Papp T."/>
            <person name="Martin F.M."/>
            <person name="Miettinen O."/>
            <person name="Hibbett D.S."/>
            <person name="Nagy L.G."/>
        </authorList>
    </citation>
    <scope>NUCLEOTIDE SEQUENCE [LARGE SCALE GENOMIC DNA]</scope>
    <source>
        <strain evidence="7 8">OMC1185</strain>
    </source>
</reference>
<dbReference type="PANTHER" id="PTHR47793:SF1">
    <property type="entry name" value="HISTONE DEACETYLASE COMPLEX SUBUNIT CTI6"/>
    <property type="match status" value="1"/>
</dbReference>
<feature type="compositionally biased region" description="Basic and acidic residues" evidence="5">
    <location>
        <begin position="100"/>
        <end position="109"/>
    </location>
</feature>
<dbReference type="SMART" id="SM00249">
    <property type="entry name" value="PHD"/>
    <property type="match status" value="1"/>
</dbReference>
<protein>
    <recommendedName>
        <fullName evidence="6">PHD-type domain-containing protein</fullName>
    </recommendedName>
</protein>
<dbReference type="GO" id="GO:0070210">
    <property type="term" value="C:Rpd3L-Expanded complex"/>
    <property type="evidence" value="ECO:0007669"/>
    <property type="project" value="TreeGrafter"/>
</dbReference>
<dbReference type="GO" id="GO:0061188">
    <property type="term" value="P:negative regulation of rDNA heterochromatin formation"/>
    <property type="evidence" value="ECO:0007669"/>
    <property type="project" value="TreeGrafter"/>
</dbReference>
<dbReference type="Gene3D" id="3.30.40.10">
    <property type="entry name" value="Zinc/RING finger domain, C3HC4 (zinc finger)"/>
    <property type="match status" value="1"/>
</dbReference>
<dbReference type="InterPro" id="IPR019786">
    <property type="entry name" value="Zinc_finger_PHD-type_CS"/>
</dbReference>
<dbReference type="EMBL" id="ML213506">
    <property type="protein sequence ID" value="TFK54449.1"/>
    <property type="molecule type" value="Genomic_DNA"/>
</dbReference>
<evidence type="ECO:0000256" key="5">
    <source>
        <dbReference type="SAM" id="MobiDB-lite"/>
    </source>
</evidence>
<dbReference type="GO" id="GO:0033698">
    <property type="term" value="C:Rpd3L complex"/>
    <property type="evidence" value="ECO:0007669"/>
    <property type="project" value="TreeGrafter"/>
</dbReference>
<dbReference type="InterPro" id="IPR013083">
    <property type="entry name" value="Znf_RING/FYVE/PHD"/>
</dbReference>
<dbReference type="PANTHER" id="PTHR47793">
    <property type="entry name" value="HISTONE DEACETYLASE COMPLEX SUBUNIT CTI6"/>
    <property type="match status" value="1"/>
</dbReference>
<keyword evidence="1" id="KW-0479">Metal-binding</keyword>
<organism evidence="7 8">
    <name type="scientific">Heliocybe sulcata</name>
    <dbReference type="NCBI Taxonomy" id="5364"/>
    <lineage>
        <taxon>Eukaryota</taxon>
        <taxon>Fungi</taxon>
        <taxon>Dikarya</taxon>
        <taxon>Basidiomycota</taxon>
        <taxon>Agaricomycotina</taxon>
        <taxon>Agaricomycetes</taxon>
        <taxon>Gloeophyllales</taxon>
        <taxon>Gloeophyllaceae</taxon>
        <taxon>Heliocybe</taxon>
    </lineage>
</organism>
<dbReference type="Proteomes" id="UP000305948">
    <property type="component" value="Unassembled WGS sequence"/>
</dbReference>
<evidence type="ECO:0000313" key="7">
    <source>
        <dbReference type="EMBL" id="TFK54449.1"/>
    </source>
</evidence>
<dbReference type="Pfam" id="PF20826">
    <property type="entry name" value="PHD_5"/>
    <property type="match status" value="1"/>
</dbReference>
<feature type="compositionally biased region" description="Pro residues" evidence="5">
    <location>
        <begin position="36"/>
        <end position="46"/>
    </location>
</feature>
<feature type="region of interest" description="Disordered" evidence="5">
    <location>
        <begin position="599"/>
        <end position="620"/>
    </location>
</feature>
<gene>
    <name evidence="7" type="ORF">OE88DRAFT_1655114</name>
</gene>
<dbReference type="InterPro" id="IPR053051">
    <property type="entry name" value="HDAC_complex_subunit"/>
</dbReference>
<accession>A0A5C3N9E2</accession>
<dbReference type="GO" id="GO:0061186">
    <property type="term" value="P:negative regulation of silent mating-type cassette heterochromatin formation"/>
    <property type="evidence" value="ECO:0007669"/>
    <property type="project" value="TreeGrafter"/>
</dbReference>
<feature type="region of interest" description="Disordered" evidence="5">
    <location>
        <begin position="277"/>
        <end position="427"/>
    </location>
</feature>
<feature type="region of interest" description="Disordered" evidence="5">
    <location>
        <begin position="643"/>
        <end position="663"/>
    </location>
</feature>
<dbReference type="InterPro" id="IPR001965">
    <property type="entry name" value="Znf_PHD"/>
</dbReference>
<dbReference type="SUPFAM" id="SSF57903">
    <property type="entry name" value="FYVE/PHD zinc finger"/>
    <property type="match status" value="1"/>
</dbReference>
<evidence type="ECO:0000256" key="3">
    <source>
        <dbReference type="ARBA" id="ARBA00022833"/>
    </source>
</evidence>
<evidence type="ECO:0000256" key="1">
    <source>
        <dbReference type="ARBA" id="ARBA00022723"/>
    </source>
</evidence>
<feature type="compositionally biased region" description="Low complexity" evidence="5">
    <location>
        <begin position="347"/>
        <end position="360"/>
    </location>
</feature>
<evidence type="ECO:0000259" key="6">
    <source>
        <dbReference type="PROSITE" id="PS50016"/>
    </source>
</evidence>
<name>A0A5C3N9E2_9AGAM</name>
<dbReference type="AlphaFoldDB" id="A0A5C3N9E2"/>
<keyword evidence="2 4" id="KW-0863">Zinc-finger</keyword>
<feature type="region of interest" description="Disordered" evidence="5">
    <location>
        <begin position="212"/>
        <end position="247"/>
    </location>
</feature>
<dbReference type="PROSITE" id="PS50016">
    <property type="entry name" value="ZF_PHD_2"/>
    <property type="match status" value="1"/>
</dbReference>
<evidence type="ECO:0000313" key="8">
    <source>
        <dbReference type="Proteomes" id="UP000305948"/>
    </source>
</evidence>
<dbReference type="PROSITE" id="PS01359">
    <property type="entry name" value="ZF_PHD_1"/>
    <property type="match status" value="1"/>
</dbReference>
<feature type="domain" description="PHD-type" evidence="6">
    <location>
        <begin position="140"/>
        <end position="195"/>
    </location>
</feature>
<dbReference type="GO" id="GO:0008270">
    <property type="term" value="F:zinc ion binding"/>
    <property type="evidence" value="ECO:0007669"/>
    <property type="project" value="UniProtKB-KW"/>
</dbReference>
<sequence>MATVTMGPPLSPLAREPRRSGRRPAALFNAIASPPSHSPDPPPLSPTVPRMKEPLQRSASNGSTRSKRAKQEDLDDALEEQPFKNGTNGATNGRAKRKGKEKEVEKDRASVVDISVDEARNAEDDQDAPVVAQDAEDNSVTRCICGDEDPETGGEFMVQCEMCNAWQHGLCMGYENEEELQDIGVNYYCEQCRPDLHEALLKRLAKKMRHASIASHRNSIASNSRSSRSHSPSHVLQKPAKRRNTMNSRDAAYDESLQEVIEQSAAEAAAAQAAAHGGVASPAVENKNSPSNQAEVEDDGEVTPGGAKKRKRSEDDIASLKKQRSPSAVSDRPAPVVVAREETPFNSSSAARSNSGSMAAPKSAAGRNKRGGRKSAQAADLLSVAGDEESIGGTAPKRQANSRTKSGQGGIKRGPPASQASGSADHRRGITSTAIAGTYSSARGPTSAAAARAYHQSHEYAVSQQALYTSWHLPDYLANLEPMLPSKEPAPLMVQSSGLHGMQSLSVNLSYNEGRDSLAPDGVTIERGVKVKWPAKRMSVGDMNKRVRAILEWVGREQVSATDRMRRREALEKALKEIHGRARAESSSVDQRMLLDAEGLTESPLQEKTEAAAVSPGSLEPRYSTQATIKMMEELTQELLDFGTRFGPSAKTKERERRAAAVS</sequence>
<feature type="compositionally biased region" description="Low complexity" evidence="5">
    <location>
        <begin position="212"/>
        <end position="230"/>
    </location>
</feature>
<dbReference type="STRING" id="5364.A0A5C3N9E2"/>
<keyword evidence="3" id="KW-0862">Zinc</keyword>
<evidence type="ECO:0000256" key="2">
    <source>
        <dbReference type="ARBA" id="ARBA00022771"/>
    </source>
</evidence>
<dbReference type="InterPro" id="IPR011011">
    <property type="entry name" value="Znf_FYVE_PHD"/>
</dbReference>
<proteinExistence type="predicted"/>
<evidence type="ECO:0000256" key="4">
    <source>
        <dbReference type="PROSITE-ProRule" id="PRU00146"/>
    </source>
</evidence>
<feature type="compositionally biased region" description="Basic and acidic residues" evidence="5">
    <location>
        <begin position="651"/>
        <end position="663"/>
    </location>
</feature>